<dbReference type="InterPro" id="IPR016032">
    <property type="entry name" value="Sig_transdc_resp-reg_C-effctor"/>
</dbReference>
<dbReference type="Pfam" id="PF03704">
    <property type="entry name" value="BTAD"/>
    <property type="match status" value="1"/>
</dbReference>
<dbReference type="Pfam" id="PF00486">
    <property type="entry name" value="Trans_reg_C"/>
    <property type="match status" value="1"/>
</dbReference>
<dbReference type="Gene3D" id="3.40.50.300">
    <property type="entry name" value="P-loop containing nucleotide triphosphate hydrolases"/>
    <property type="match status" value="1"/>
</dbReference>
<dbReference type="Gene3D" id="1.10.10.10">
    <property type="entry name" value="Winged helix-like DNA-binding domain superfamily/Winged helix DNA-binding domain"/>
    <property type="match status" value="1"/>
</dbReference>
<organism evidence="5 6">
    <name type="scientific">Nocardioides baculatus</name>
    <dbReference type="NCBI Taxonomy" id="2801337"/>
    <lineage>
        <taxon>Bacteria</taxon>
        <taxon>Bacillati</taxon>
        <taxon>Actinomycetota</taxon>
        <taxon>Actinomycetes</taxon>
        <taxon>Propionibacteriales</taxon>
        <taxon>Nocardioidaceae</taxon>
        <taxon>Nocardioides</taxon>
    </lineage>
</organism>
<dbReference type="SUPFAM" id="SSF46894">
    <property type="entry name" value="C-terminal effector domain of the bipartite response regulators"/>
    <property type="match status" value="1"/>
</dbReference>
<dbReference type="Gene3D" id="1.25.40.10">
    <property type="entry name" value="Tetratricopeptide repeat domain"/>
    <property type="match status" value="1"/>
</dbReference>
<dbReference type="InterPro" id="IPR005158">
    <property type="entry name" value="BTAD"/>
</dbReference>
<dbReference type="PRINTS" id="PR00364">
    <property type="entry name" value="DISEASERSIST"/>
</dbReference>
<dbReference type="SMART" id="SM01043">
    <property type="entry name" value="BTAD"/>
    <property type="match status" value="1"/>
</dbReference>
<evidence type="ECO:0000313" key="5">
    <source>
        <dbReference type="EMBL" id="MBL0746888.1"/>
    </source>
</evidence>
<evidence type="ECO:0000256" key="1">
    <source>
        <dbReference type="ARBA" id="ARBA00005820"/>
    </source>
</evidence>
<evidence type="ECO:0000313" key="6">
    <source>
        <dbReference type="Proteomes" id="UP000636918"/>
    </source>
</evidence>
<gene>
    <name evidence="5" type="ORF">JI751_04630</name>
</gene>
<dbReference type="SUPFAM" id="SSF48452">
    <property type="entry name" value="TPR-like"/>
    <property type="match status" value="1"/>
</dbReference>
<dbReference type="PANTHER" id="PTHR47691">
    <property type="entry name" value="REGULATOR-RELATED"/>
    <property type="match status" value="1"/>
</dbReference>
<dbReference type="SMART" id="SM00862">
    <property type="entry name" value="Trans_reg_C"/>
    <property type="match status" value="1"/>
</dbReference>
<accession>A0ABS1L5Q4</accession>
<protein>
    <submittedName>
        <fullName evidence="5">Winged helix-turn-helix domain-containing protein</fullName>
    </submittedName>
</protein>
<keyword evidence="2 3" id="KW-0238">DNA-binding</keyword>
<dbReference type="InterPro" id="IPR036388">
    <property type="entry name" value="WH-like_DNA-bd_sf"/>
</dbReference>
<sequence length="1120" mass="118608">MGTSTAAAEPTVLLLGPVQVADAVATSAPRERALLARLAIDAGRTVGVDRLVDDLWGEDPPASARNALQVYVSHLRARLGRQAVVTLGGGYRLEVAPDQVDAHVFERLVPVAMGERAAGRAHDAVATLDAGLRLWRGEAMSDLTDYAFAVVEAARLRELRGTALEHLAEALLETGDLDRLTDRLAPALRDFPFRERLRAAVMTGLYRQGRAVDALALYAEVVDQLRAELGLEPGPTLAALQHAILNDSPDLAAPPSDGLPTGELTLLAAVLDSPAALEGRLQETYGDAVLAQRDLLRDAVAAHDGLTWAADGERLLAAFRSADEAVRAAVDAHRALAGHDFPDHADVRVRIGVHTGVPRVVDRHYVGTEVHRVEEVALAAAGGQTLATAATAAALVGTRADSDEDRVLVTDLGTHRLPHVALPERLHQVSTRADDAFAPPRTLGGRGNLPRTAVQLVGRADLLASLVDEVSRSGTGLTTLVGPGGTGKTRLAIEVARTVGATLAGGVYFVPLETARDQTDVWAALAAALDLPADSGGPTAVLAHLGGRRTLLVLDNLEQVVDVDVVLAAVLDADGDVTVLATSRRPTGVLGERLHRVDPLDDGADGVASELFARYAELARPGFVVDDANRDAVARICRRVDGLPLGIELAAARVRQLPPYALASALDEGLALVTAGTSRHPRQRDLHALTAWSVDLLPPEQGRLLELLAVFVGGVDLETVARLPVPDGSPQNPVTDLLALADASLVRVSDDDRPRVSLLETVREHALARLRASGREDSARDTHLALVLELARRLHPRTTTRAHATDVVLRERRNIESALAHAVASGPDGVEAAAEILTCVGEVWHQLGGGAFDDIQRVSLAVPADSRHRGWVTYWSYRRLWDLTDDLPLLLETTADAEATMRAAGDTGPLAALLGYGTDLGRDAGLGVQWGVDRAREAVELARPLGEDWLLAAALGSLARTLVEAGRPEDARRLLGEARAVAARAGDVHRLDMLTMTESQIVAGLGRAEDAWTLGVEGAAGLVVLRSDGARAVACRQLTRLASLTGRHEAAAVLLGITLSSFVRIGSVVSAIDHEHLRSDVAATIESCGEAEFDRLVAHGRDLSSDDAVSWLLDLLADAR</sequence>
<name>A0ABS1L5Q4_9ACTN</name>
<dbReference type="RefSeq" id="WP_201933892.1">
    <property type="nucleotide sequence ID" value="NZ_JAERSG010000001.1"/>
</dbReference>
<dbReference type="EMBL" id="JAERSG010000001">
    <property type="protein sequence ID" value="MBL0746888.1"/>
    <property type="molecule type" value="Genomic_DNA"/>
</dbReference>
<dbReference type="InterPro" id="IPR027417">
    <property type="entry name" value="P-loop_NTPase"/>
</dbReference>
<dbReference type="PANTHER" id="PTHR47691:SF3">
    <property type="entry name" value="HTH-TYPE TRANSCRIPTIONAL REGULATOR RV0890C-RELATED"/>
    <property type="match status" value="1"/>
</dbReference>
<evidence type="ECO:0000256" key="2">
    <source>
        <dbReference type="ARBA" id="ARBA00023125"/>
    </source>
</evidence>
<dbReference type="InterPro" id="IPR001867">
    <property type="entry name" value="OmpR/PhoB-type_DNA-bd"/>
</dbReference>
<evidence type="ECO:0000259" key="4">
    <source>
        <dbReference type="PROSITE" id="PS51755"/>
    </source>
</evidence>
<dbReference type="Proteomes" id="UP000636918">
    <property type="component" value="Unassembled WGS sequence"/>
</dbReference>
<feature type="domain" description="OmpR/PhoB-type" evidence="4">
    <location>
        <begin position="2"/>
        <end position="95"/>
    </location>
</feature>
<dbReference type="SUPFAM" id="SSF55073">
    <property type="entry name" value="Nucleotide cyclase"/>
    <property type="match status" value="1"/>
</dbReference>
<proteinExistence type="inferred from homology"/>
<dbReference type="Gene3D" id="3.30.70.1230">
    <property type="entry name" value="Nucleotide cyclase"/>
    <property type="match status" value="1"/>
</dbReference>
<feature type="DNA-binding region" description="OmpR/PhoB-type" evidence="3">
    <location>
        <begin position="2"/>
        <end position="95"/>
    </location>
</feature>
<comment type="similarity">
    <text evidence="1">Belongs to the AfsR/DnrI/RedD regulatory family.</text>
</comment>
<keyword evidence="6" id="KW-1185">Reference proteome</keyword>
<evidence type="ECO:0000256" key="3">
    <source>
        <dbReference type="PROSITE-ProRule" id="PRU01091"/>
    </source>
</evidence>
<comment type="caution">
    <text evidence="5">The sequence shown here is derived from an EMBL/GenBank/DDBJ whole genome shotgun (WGS) entry which is preliminary data.</text>
</comment>
<reference evidence="5 6" key="1">
    <citation type="submission" date="2021-01" db="EMBL/GenBank/DDBJ databases">
        <title>Genome seq and assembly of Nocardiodes sp. G10.</title>
        <authorList>
            <person name="Chhetri G."/>
        </authorList>
    </citation>
    <scope>NUCLEOTIDE SEQUENCE [LARGE SCALE GENOMIC DNA]</scope>
    <source>
        <strain evidence="5 6">G10</strain>
    </source>
</reference>
<dbReference type="InterPro" id="IPR011990">
    <property type="entry name" value="TPR-like_helical_dom_sf"/>
</dbReference>
<dbReference type="InterPro" id="IPR029787">
    <property type="entry name" value="Nucleotide_cyclase"/>
</dbReference>
<dbReference type="CDD" id="cd15831">
    <property type="entry name" value="BTAD"/>
    <property type="match status" value="1"/>
</dbReference>
<dbReference type="SUPFAM" id="SSF52540">
    <property type="entry name" value="P-loop containing nucleoside triphosphate hydrolases"/>
    <property type="match status" value="1"/>
</dbReference>
<dbReference type="PROSITE" id="PS51755">
    <property type="entry name" value="OMPR_PHOB"/>
    <property type="match status" value="1"/>
</dbReference>